<protein>
    <submittedName>
        <fullName evidence="1">Uncharacterized protein</fullName>
    </submittedName>
</protein>
<reference evidence="1 2" key="1">
    <citation type="submission" date="2017-08" db="EMBL/GenBank/DDBJ databases">
        <authorList>
            <person name="de Groot N.N."/>
        </authorList>
    </citation>
    <scope>NUCLEOTIDE SEQUENCE [LARGE SCALE GENOMIC DNA]</scope>
    <source>
        <strain evidence="1 2">USBA 78</strain>
    </source>
</reference>
<dbReference type="EMBL" id="OBMM01000005">
    <property type="protein sequence ID" value="SOC25993.1"/>
    <property type="molecule type" value="Genomic_DNA"/>
</dbReference>
<accession>A0A285TR23</accession>
<name>A0A285TR23_9PROT</name>
<sequence length="109" mass="12336">MGIQEIIKERDEALAKCAEFELLKIDAEKGLESWFDTSRISHDSIDPIVMAYVAGYLRRCVSGGMEPEESVMVQAVINEMCMSQEFSNIFKGYLPEVKEPSNDDIQPSR</sequence>
<dbReference type="RefSeq" id="WP_097052605.1">
    <property type="nucleotide sequence ID" value="NZ_OBMM01000005.1"/>
</dbReference>
<evidence type="ECO:0000313" key="1">
    <source>
        <dbReference type="EMBL" id="SOC25993.1"/>
    </source>
</evidence>
<evidence type="ECO:0000313" key="2">
    <source>
        <dbReference type="Proteomes" id="UP000219068"/>
    </source>
</evidence>
<organism evidence="1 2">
    <name type="scientific">Thalassospira xiamenensis</name>
    <dbReference type="NCBI Taxonomy" id="220697"/>
    <lineage>
        <taxon>Bacteria</taxon>
        <taxon>Pseudomonadati</taxon>
        <taxon>Pseudomonadota</taxon>
        <taxon>Alphaproteobacteria</taxon>
        <taxon>Rhodospirillales</taxon>
        <taxon>Thalassospiraceae</taxon>
        <taxon>Thalassospira</taxon>
    </lineage>
</organism>
<dbReference type="AlphaFoldDB" id="A0A285TR23"/>
<gene>
    <name evidence="1" type="ORF">SAMN05428964_10525</name>
</gene>
<proteinExistence type="predicted"/>
<dbReference type="Proteomes" id="UP000219068">
    <property type="component" value="Unassembled WGS sequence"/>
</dbReference>